<sequence length="271" mass="29769">MLPTLMGAPSSNQCGVCDQRHATPAFEYLDYVARSQRGAAIINRTPLQLSFLQLVLGTPHAALRPEHLIDAGMLPRGAADLVTRLLFYPDGELQRRIRATPTLRAWFDQATVPSLGGPNNDSLILSLRVLQLFAHATSVPIVFDPRHRTVTFYYAPGRSHTEGRVPADGGIRRALSDAAEARDADLSGASLSRNALDLLVLTNDIDGQPQRSPFWQCDADCWWHGADTVRAVTQPLSAEFEAWLEARLGNAVSRCSFRTFGINRGELPRTA</sequence>
<reference evidence="1 2" key="1">
    <citation type="submission" date="2019-08" db="EMBL/GenBank/DDBJ databases">
        <authorList>
            <person name="Peeters C."/>
        </authorList>
    </citation>
    <scope>NUCLEOTIDE SEQUENCE [LARGE SCALE GENOMIC DNA]</scope>
    <source>
        <strain evidence="1 2">LMG 31114</strain>
    </source>
</reference>
<keyword evidence="2" id="KW-1185">Reference proteome</keyword>
<proteinExistence type="predicted"/>
<name>A0A5E4VGB3_9BURK</name>
<accession>A0A5E4VGB3</accession>
<gene>
    <name evidence="1" type="ORF">PPN31114_02655</name>
</gene>
<evidence type="ECO:0000313" key="2">
    <source>
        <dbReference type="Proteomes" id="UP000366945"/>
    </source>
</evidence>
<evidence type="ECO:0000313" key="1">
    <source>
        <dbReference type="EMBL" id="VVE11262.1"/>
    </source>
</evidence>
<dbReference type="AlphaFoldDB" id="A0A5E4VGB3"/>
<organism evidence="1 2">
    <name type="scientific">Pandoraea pneumonica</name>
    <dbReference type="NCBI Taxonomy" id="2508299"/>
    <lineage>
        <taxon>Bacteria</taxon>
        <taxon>Pseudomonadati</taxon>
        <taxon>Pseudomonadota</taxon>
        <taxon>Betaproteobacteria</taxon>
        <taxon>Burkholderiales</taxon>
        <taxon>Burkholderiaceae</taxon>
        <taxon>Pandoraea</taxon>
    </lineage>
</organism>
<dbReference type="OrthoDB" id="8937901at2"/>
<dbReference type="EMBL" id="CABPSK010000002">
    <property type="protein sequence ID" value="VVE11262.1"/>
    <property type="molecule type" value="Genomic_DNA"/>
</dbReference>
<dbReference type="Proteomes" id="UP000366945">
    <property type="component" value="Unassembled WGS sequence"/>
</dbReference>
<dbReference type="GeneID" id="300404679"/>
<protein>
    <submittedName>
        <fullName evidence="1">Uncharacterized protein</fullName>
    </submittedName>
</protein>
<dbReference type="RefSeq" id="WP_150679918.1">
    <property type="nucleotide sequence ID" value="NZ_CABPSK010000002.1"/>
</dbReference>